<reference evidence="2" key="1">
    <citation type="journal article" date="2019" name="Int. J. Syst. Evol. Microbiol.">
        <title>The Global Catalogue of Microorganisms (GCM) 10K type strain sequencing project: providing services to taxonomists for standard genome sequencing and annotation.</title>
        <authorList>
            <consortium name="The Broad Institute Genomics Platform"/>
            <consortium name="The Broad Institute Genome Sequencing Center for Infectious Disease"/>
            <person name="Wu L."/>
            <person name="Ma J."/>
        </authorList>
    </citation>
    <scope>NUCLEOTIDE SEQUENCE [LARGE SCALE GENOMIC DNA]</scope>
    <source>
        <strain evidence="2">CGMCC 4.7643</strain>
    </source>
</reference>
<sequence>MMSIGWRTTLIVPARSLTGRASQVAVGIVAVIGGPTQMALRVGEDGEPVLLPPVAMAELISNARFVLAQKIAEERR</sequence>
<gene>
    <name evidence="1" type="ORF">ACFSYJ_01550</name>
</gene>
<proteinExistence type="predicted"/>
<dbReference type="Proteomes" id="UP001597419">
    <property type="component" value="Unassembled WGS sequence"/>
</dbReference>
<dbReference type="EMBL" id="JBHUKU010000002">
    <property type="protein sequence ID" value="MFD2457260.1"/>
    <property type="molecule type" value="Genomic_DNA"/>
</dbReference>
<name>A0ABW5GBI8_9PSEU</name>
<protein>
    <submittedName>
        <fullName evidence="1">Uncharacterized protein</fullName>
    </submittedName>
</protein>
<dbReference type="RefSeq" id="WP_345388414.1">
    <property type="nucleotide sequence ID" value="NZ_BAABHG010000003.1"/>
</dbReference>
<accession>A0ABW5GBI8</accession>
<evidence type="ECO:0000313" key="1">
    <source>
        <dbReference type="EMBL" id="MFD2457260.1"/>
    </source>
</evidence>
<organism evidence="1 2">
    <name type="scientific">Amycolatopsis samaneae</name>
    <dbReference type="NCBI Taxonomy" id="664691"/>
    <lineage>
        <taxon>Bacteria</taxon>
        <taxon>Bacillati</taxon>
        <taxon>Actinomycetota</taxon>
        <taxon>Actinomycetes</taxon>
        <taxon>Pseudonocardiales</taxon>
        <taxon>Pseudonocardiaceae</taxon>
        <taxon>Amycolatopsis</taxon>
    </lineage>
</organism>
<evidence type="ECO:0000313" key="2">
    <source>
        <dbReference type="Proteomes" id="UP001597419"/>
    </source>
</evidence>
<comment type="caution">
    <text evidence="1">The sequence shown here is derived from an EMBL/GenBank/DDBJ whole genome shotgun (WGS) entry which is preliminary data.</text>
</comment>
<keyword evidence="2" id="KW-1185">Reference proteome</keyword>